<sequence>MISFFVGLIIGAIGVVAVEAAAVLYFIYKLNQKTKKVASFSPSPSSLDSSEVLDPQQSLEFAYKKQGYVWVLEPEKVPKEKFSKEQKKKKEFLEVYPIRKHTFLINISTENASQVVVIPLDFNWSYKGSGKSKDFLLITSSLRIRKQAKRFPIKVENKSSVLYNGSKLIYIFLETSWEKEAWCKALRLASCEDKKRLEWFTKLNEDFHIYLTTLVAGYPSFTKPSTGMTGESPSMGLIADPMEKASRYDGSSSKVRLLWKKLARKASKPCIESKALSSYSGREERKVYEKFRPFQDSVLGATSVKSRTSKVPNCSGEENAEPLSSTFPRSKSQSQLSVVSDADSDDKFIVDEATLCWNLLIFRLFFDAKINVGVKSSIQARIQRALSNMRTPSYIGEIICTDIDTGNLPPYVHGMRVLPTDMNEVWAFEVDIEYAGGVVLDVETRLEVRELDLHKGIVDANSEEAGAVGDVSSDLLEGFEYFGKQLNISEGTFDGQDHKDQGDPKPDGLKNNRSTMPVSTSGSRWKSILNSIAKQVSQVPISLSIRVAALRGTLRLHIKPPPSDQLWFGFTSMPDIEFAMESSVGDHKITSGQVALFLINRFKASIRETMVLPNCESVSVPWMSAEKDDWVPRNVAPFIWLNHEVNSDQVPACEAFSSQTTEVKTTMEATSVTSIDQPEQKNQNSKNLDCYERPDTVSKVTSMPSTSSSTPAIQNSKFLRELRTPLLEIDNSREACQQSKEELSECQLPSATSSTQSEKQMIGIEEDDSRLKKSGRRARMLDLGKNMKEKLEEKRRHIEEKGRHIVEKMRGP</sequence>
<organism evidence="1 2">
    <name type="scientific">Citrus sinensis</name>
    <name type="common">Sweet orange</name>
    <name type="synonym">Citrus aurantium var. sinensis</name>
    <dbReference type="NCBI Taxonomy" id="2711"/>
    <lineage>
        <taxon>Eukaryota</taxon>
        <taxon>Viridiplantae</taxon>
        <taxon>Streptophyta</taxon>
        <taxon>Embryophyta</taxon>
        <taxon>Tracheophyta</taxon>
        <taxon>Spermatophyta</taxon>
        <taxon>Magnoliopsida</taxon>
        <taxon>eudicotyledons</taxon>
        <taxon>Gunneridae</taxon>
        <taxon>Pentapetalae</taxon>
        <taxon>rosids</taxon>
        <taxon>malvids</taxon>
        <taxon>Sapindales</taxon>
        <taxon>Rutaceae</taxon>
        <taxon>Aurantioideae</taxon>
        <taxon>Citrus</taxon>
    </lineage>
</organism>
<dbReference type="Proteomes" id="UP000829398">
    <property type="component" value="Chromosome 3"/>
</dbReference>
<name>A0ACB8M5T5_CITSI</name>
<accession>A0ACB8M5T5</accession>
<evidence type="ECO:0000313" key="2">
    <source>
        <dbReference type="Proteomes" id="UP000829398"/>
    </source>
</evidence>
<gene>
    <name evidence="1" type="ORF">KPL71_008353</name>
</gene>
<comment type="caution">
    <text evidence="1">The sequence shown here is derived from an EMBL/GenBank/DDBJ whole genome shotgun (WGS) entry which is preliminary data.</text>
</comment>
<keyword evidence="2" id="KW-1185">Reference proteome</keyword>
<reference evidence="2" key="1">
    <citation type="journal article" date="2023" name="Hortic. Res.">
        <title>A chromosome-level phased genome enabling allele-level studies in sweet orange: a case study on citrus Huanglongbing tolerance.</title>
        <authorList>
            <person name="Wu B."/>
            <person name="Yu Q."/>
            <person name="Deng Z."/>
            <person name="Duan Y."/>
            <person name="Luo F."/>
            <person name="Gmitter F. Jr."/>
        </authorList>
    </citation>
    <scope>NUCLEOTIDE SEQUENCE [LARGE SCALE GENOMIC DNA]</scope>
    <source>
        <strain evidence="2">cv. Valencia</strain>
    </source>
</reference>
<evidence type="ECO:0000313" key="1">
    <source>
        <dbReference type="EMBL" id="KAH9781154.1"/>
    </source>
</evidence>
<dbReference type="EMBL" id="CM039172">
    <property type="protein sequence ID" value="KAH9781154.1"/>
    <property type="molecule type" value="Genomic_DNA"/>
</dbReference>
<proteinExistence type="predicted"/>
<protein>
    <submittedName>
        <fullName evidence="1">SMP-LTD domain-containing protein</fullName>
    </submittedName>
</protein>